<dbReference type="Proteomes" id="UP001549320">
    <property type="component" value="Unassembled WGS sequence"/>
</dbReference>
<accession>A0ABV2Q746</accession>
<sequence length="73" mass="7979">MEVVPPSNGALTGQDFHRFPLGVPTLAHSSVSESELFTQLSSPSPAVSGWRSLRDHLLEDTFRSECDWGSHIA</sequence>
<gene>
    <name evidence="1" type="ORF">ABIE13_001929</name>
</gene>
<proteinExistence type="predicted"/>
<dbReference type="EMBL" id="JBEPSH010000003">
    <property type="protein sequence ID" value="MET4576820.1"/>
    <property type="molecule type" value="Genomic_DNA"/>
</dbReference>
<comment type="caution">
    <text evidence="1">The sequence shown here is derived from an EMBL/GenBank/DDBJ whole genome shotgun (WGS) entry which is preliminary data.</text>
</comment>
<evidence type="ECO:0000313" key="1">
    <source>
        <dbReference type="EMBL" id="MET4576820.1"/>
    </source>
</evidence>
<name>A0ABV2Q746_9BURK</name>
<reference evidence="1 2" key="1">
    <citation type="submission" date="2024-06" db="EMBL/GenBank/DDBJ databases">
        <title>Sorghum-associated microbial communities from plants grown in Nebraska, USA.</title>
        <authorList>
            <person name="Schachtman D."/>
        </authorList>
    </citation>
    <scope>NUCLEOTIDE SEQUENCE [LARGE SCALE GENOMIC DNA]</scope>
    <source>
        <strain evidence="1 2">2709</strain>
    </source>
</reference>
<keyword evidence="2" id="KW-1185">Reference proteome</keyword>
<protein>
    <submittedName>
        <fullName evidence="1">Uncharacterized protein</fullName>
    </submittedName>
</protein>
<organism evidence="1 2">
    <name type="scientific">Ottowia thiooxydans</name>
    <dbReference type="NCBI Taxonomy" id="219182"/>
    <lineage>
        <taxon>Bacteria</taxon>
        <taxon>Pseudomonadati</taxon>
        <taxon>Pseudomonadota</taxon>
        <taxon>Betaproteobacteria</taxon>
        <taxon>Burkholderiales</taxon>
        <taxon>Comamonadaceae</taxon>
        <taxon>Ottowia</taxon>
    </lineage>
</organism>
<evidence type="ECO:0000313" key="2">
    <source>
        <dbReference type="Proteomes" id="UP001549320"/>
    </source>
</evidence>